<accession>A0A1C5HSR7</accession>
<feature type="region of interest" description="Disordered" evidence="1">
    <location>
        <begin position="45"/>
        <end position="93"/>
    </location>
</feature>
<feature type="compositionally biased region" description="Low complexity" evidence="1">
    <location>
        <begin position="18"/>
        <end position="27"/>
    </location>
</feature>
<gene>
    <name evidence="2" type="ORF">GA0070560_105287</name>
</gene>
<feature type="region of interest" description="Disordered" evidence="1">
    <location>
        <begin position="1"/>
        <end position="27"/>
    </location>
</feature>
<keyword evidence="3" id="KW-1185">Reference proteome</keyword>
<evidence type="ECO:0000313" key="3">
    <source>
        <dbReference type="Proteomes" id="UP000199408"/>
    </source>
</evidence>
<feature type="compositionally biased region" description="Basic and acidic residues" evidence="1">
    <location>
        <begin position="60"/>
        <end position="75"/>
    </location>
</feature>
<reference evidence="3" key="1">
    <citation type="submission" date="2016-06" db="EMBL/GenBank/DDBJ databases">
        <authorList>
            <person name="Varghese N."/>
        </authorList>
    </citation>
    <scope>NUCLEOTIDE SEQUENCE [LARGE SCALE GENOMIC DNA]</scope>
    <source>
        <strain evidence="3">DSM 43171</strain>
    </source>
</reference>
<evidence type="ECO:0000313" key="2">
    <source>
        <dbReference type="EMBL" id="SCG48641.1"/>
    </source>
</evidence>
<dbReference type="AlphaFoldDB" id="A0A1C5HSR7"/>
<name>A0A1C5HSR7_9ACTN</name>
<evidence type="ECO:0000256" key="1">
    <source>
        <dbReference type="SAM" id="MobiDB-lite"/>
    </source>
</evidence>
<sequence length="113" mass="11681">MAVSETVGSRHVADMESINPTNATNPTNAINAINVVGVVGVGTRSARRAPDWMASTAPREPGEGRGQRREARAEKAMLASRKPPLTTVNATTTQKVSAGANISTSAATKITAP</sequence>
<proteinExistence type="predicted"/>
<organism evidence="2 3">
    <name type="scientific">Micromonospora halophytica</name>
    <dbReference type="NCBI Taxonomy" id="47864"/>
    <lineage>
        <taxon>Bacteria</taxon>
        <taxon>Bacillati</taxon>
        <taxon>Actinomycetota</taxon>
        <taxon>Actinomycetes</taxon>
        <taxon>Micromonosporales</taxon>
        <taxon>Micromonosporaceae</taxon>
        <taxon>Micromonospora</taxon>
    </lineage>
</organism>
<dbReference type="Proteomes" id="UP000199408">
    <property type="component" value="Unassembled WGS sequence"/>
</dbReference>
<protein>
    <submittedName>
        <fullName evidence="2">Uncharacterized protein</fullName>
    </submittedName>
</protein>
<dbReference type="EMBL" id="FMDN01000005">
    <property type="protein sequence ID" value="SCG48641.1"/>
    <property type="molecule type" value="Genomic_DNA"/>
</dbReference>